<evidence type="ECO:0000256" key="5">
    <source>
        <dbReference type="ARBA" id="ARBA00023242"/>
    </source>
</evidence>
<dbReference type="PROSITE" id="PS50071">
    <property type="entry name" value="HOMEOBOX_2"/>
    <property type="match status" value="1"/>
</dbReference>
<organism evidence="11 12">
    <name type="scientific">Chloebia gouldiae</name>
    <name type="common">Gouldian finch</name>
    <name type="synonym">Erythrura gouldiae</name>
    <dbReference type="NCBI Taxonomy" id="44316"/>
    <lineage>
        <taxon>Eukaryota</taxon>
        <taxon>Metazoa</taxon>
        <taxon>Chordata</taxon>
        <taxon>Craniata</taxon>
        <taxon>Vertebrata</taxon>
        <taxon>Euteleostomi</taxon>
        <taxon>Archelosauria</taxon>
        <taxon>Archosauria</taxon>
        <taxon>Dinosauria</taxon>
        <taxon>Saurischia</taxon>
        <taxon>Theropoda</taxon>
        <taxon>Coelurosauria</taxon>
        <taxon>Aves</taxon>
        <taxon>Neognathae</taxon>
        <taxon>Neoaves</taxon>
        <taxon>Telluraves</taxon>
        <taxon>Australaves</taxon>
        <taxon>Passeriformes</taxon>
        <taxon>Passeroidea</taxon>
        <taxon>Passeridae</taxon>
        <taxon>Chloebia</taxon>
    </lineage>
</organism>
<keyword evidence="5 7" id="KW-0539">Nucleus</keyword>
<accession>A0A3L8S025</accession>
<dbReference type="InterPro" id="IPR009057">
    <property type="entry name" value="Homeodomain-like_sf"/>
</dbReference>
<keyword evidence="3 7" id="KW-0238">DNA-binding</keyword>
<dbReference type="CDD" id="cd00086">
    <property type="entry name" value="homeodomain"/>
    <property type="match status" value="1"/>
</dbReference>
<dbReference type="PROSITE" id="PS00027">
    <property type="entry name" value="HOMEOBOX_1"/>
    <property type="match status" value="1"/>
</dbReference>
<dbReference type="AlphaFoldDB" id="A0A3L8S025"/>
<evidence type="ECO:0000256" key="8">
    <source>
        <dbReference type="RuleBase" id="RU000682"/>
    </source>
</evidence>
<proteinExistence type="predicted"/>
<evidence type="ECO:0000256" key="6">
    <source>
        <dbReference type="ARBA" id="ARBA00058379"/>
    </source>
</evidence>
<dbReference type="GO" id="GO:0000981">
    <property type="term" value="F:DNA-binding transcription factor activity, RNA polymerase II-specific"/>
    <property type="evidence" value="ECO:0007669"/>
    <property type="project" value="InterPro"/>
</dbReference>
<evidence type="ECO:0000256" key="1">
    <source>
        <dbReference type="ARBA" id="ARBA00004123"/>
    </source>
</evidence>
<dbReference type="InterPro" id="IPR001356">
    <property type="entry name" value="HD"/>
</dbReference>
<dbReference type="Proteomes" id="UP000276834">
    <property type="component" value="Unassembled WGS sequence"/>
</dbReference>
<keyword evidence="4 7" id="KW-0371">Homeobox</keyword>
<feature type="domain" description="Homeobox" evidence="10">
    <location>
        <begin position="290"/>
        <end position="348"/>
    </location>
</feature>
<dbReference type="SUPFAM" id="SSF46689">
    <property type="entry name" value="Homeodomain-like"/>
    <property type="match status" value="1"/>
</dbReference>
<gene>
    <name evidence="11" type="ORF">DV515_00013880</name>
</gene>
<dbReference type="InterPro" id="IPR017970">
    <property type="entry name" value="Homeobox_CS"/>
</dbReference>
<dbReference type="GO" id="GO:0048513">
    <property type="term" value="P:animal organ development"/>
    <property type="evidence" value="ECO:0007669"/>
    <property type="project" value="TreeGrafter"/>
</dbReference>
<evidence type="ECO:0000313" key="11">
    <source>
        <dbReference type="EMBL" id="RLV92190.1"/>
    </source>
</evidence>
<dbReference type="Pfam" id="PF00046">
    <property type="entry name" value="Homeodomain"/>
    <property type="match status" value="1"/>
</dbReference>
<feature type="compositionally biased region" description="Gly residues" evidence="9">
    <location>
        <begin position="232"/>
        <end position="248"/>
    </location>
</feature>
<comment type="function">
    <text evidence="6">Seems to be involved in the development of cranial sensory innervation from peripheral ganglia.</text>
</comment>
<comment type="subcellular location">
    <subcellularLocation>
        <location evidence="1 7 8">Nucleus</location>
    </subcellularLocation>
</comment>
<dbReference type="PANTHER" id="PTHR45921:SF6">
    <property type="entry name" value="C15"/>
    <property type="match status" value="1"/>
</dbReference>
<dbReference type="GO" id="GO:0000978">
    <property type="term" value="F:RNA polymerase II cis-regulatory region sequence-specific DNA binding"/>
    <property type="evidence" value="ECO:0007669"/>
    <property type="project" value="TreeGrafter"/>
</dbReference>
<dbReference type="GO" id="GO:0005634">
    <property type="term" value="C:nucleus"/>
    <property type="evidence" value="ECO:0007669"/>
    <property type="project" value="UniProtKB-SubCell"/>
</dbReference>
<evidence type="ECO:0000256" key="7">
    <source>
        <dbReference type="PROSITE-ProRule" id="PRU00108"/>
    </source>
</evidence>
<feature type="region of interest" description="Disordered" evidence="9">
    <location>
        <begin position="134"/>
        <end position="181"/>
    </location>
</feature>
<feature type="compositionally biased region" description="Gly residues" evidence="9">
    <location>
        <begin position="45"/>
        <end position="54"/>
    </location>
</feature>
<dbReference type="InterPro" id="IPR042247">
    <property type="entry name" value="TLX1/2/3"/>
</dbReference>
<keyword evidence="12" id="KW-1185">Reference proteome</keyword>
<dbReference type="InterPro" id="IPR020479">
    <property type="entry name" value="HD_metazoa"/>
</dbReference>
<feature type="region of interest" description="Disordered" evidence="9">
    <location>
        <begin position="1"/>
        <end position="57"/>
    </location>
</feature>
<reference evidence="11 12" key="1">
    <citation type="journal article" date="2018" name="Proc. R. Soc. B">
        <title>A non-coding region near Follistatin controls head colour polymorphism in the Gouldian finch.</title>
        <authorList>
            <person name="Toomey M.B."/>
            <person name="Marques C.I."/>
            <person name="Andrade P."/>
            <person name="Araujo P.M."/>
            <person name="Sabatino S."/>
            <person name="Gazda M.A."/>
            <person name="Afonso S."/>
            <person name="Lopes R.J."/>
            <person name="Corbo J.C."/>
            <person name="Carneiro M."/>
        </authorList>
    </citation>
    <scope>NUCLEOTIDE SEQUENCE [LARGE SCALE GENOMIC DNA]</scope>
    <source>
        <strain evidence="11">Red01</strain>
        <tissue evidence="11">Muscle</tissue>
    </source>
</reference>
<dbReference type="SMART" id="SM00389">
    <property type="entry name" value="HOX"/>
    <property type="match status" value="1"/>
</dbReference>
<sequence length="348" mass="36758">MDPPGPAQGQHQHEPISFGIDQILNSPEQESAPPPPPRGPDGATFLGGPGGRGGAPYPALPAPFPAIAAPFEDSGSYSVNLSLAPAGVIRVPAHRPIPGAVPPPISSAIPAMPAVPSLGSLNFPWMESSRRFVKDRFTGKAPGRSARAGSRQRTEGPIKNTKRNNNSKASKNKRKGGRWMLPSPALAASRKIALLTAWIARGAPGGGRAPFVSAALRREVEAGPRGAAVPPGAGGARAAGGQSGGPGWGGRHRAGAGLTPVLPPRAAAAALTPFTVTRRIGHPYQNRTPPKRKKPRTSFSRVQICELEKRFHRQKYLASAERAALAKSLKMTDAQVKTWFQNRRTKWR</sequence>
<dbReference type="FunFam" id="1.10.10.60:FF:000040">
    <property type="entry name" value="T-cell leukemia homeobox protein 3"/>
    <property type="match status" value="1"/>
</dbReference>
<dbReference type="EMBL" id="QUSF01000103">
    <property type="protein sequence ID" value="RLV92190.1"/>
    <property type="molecule type" value="Genomic_DNA"/>
</dbReference>
<feature type="region of interest" description="Disordered" evidence="9">
    <location>
        <begin position="224"/>
        <end position="248"/>
    </location>
</feature>
<keyword evidence="2" id="KW-0217">Developmental protein</keyword>
<dbReference type="PANTHER" id="PTHR45921">
    <property type="entry name" value="IP01054P"/>
    <property type="match status" value="1"/>
</dbReference>
<evidence type="ECO:0000259" key="10">
    <source>
        <dbReference type="PROSITE" id="PS50071"/>
    </source>
</evidence>
<dbReference type="PRINTS" id="PR00024">
    <property type="entry name" value="HOMEOBOX"/>
</dbReference>
<protein>
    <recommendedName>
        <fullName evidence="10">Homeobox domain-containing protein</fullName>
    </recommendedName>
</protein>
<dbReference type="Gene3D" id="1.10.10.60">
    <property type="entry name" value="Homeodomain-like"/>
    <property type="match status" value="1"/>
</dbReference>
<dbReference type="OrthoDB" id="9451579at2759"/>
<evidence type="ECO:0000256" key="3">
    <source>
        <dbReference type="ARBA" id="ARBA00023125"/>
    </source>
</evidence>
<evidence type="ECO:0000256" key="9">
    <source>
        <dbReference type="SAM" id="MobiDB-lite"/>
    </source>
</evidence>
<name>A0A3L8S025_CHLGU</name>
<evidence type="ECO:0000313" key="12">
    <source>
        <dbReference type="Proteomes" id="UP000276834"/>
    </source>
</evidence>
<evidence type="ECO:0000256" key="4">
    <source>
        <dbReference type="ARBA" id="ARBA00023155"/>
    </source>
</evidence>
<comment type="caution">
    <text evidence="11">The sequence shown here is derived from an EMBL/GenBank/DDBJ whole genome shotgun (WGS) entry which is preliminary data.</text>
</comment>
<evidence type="ECO:0000256" key="2">
    <source>
        <dbReference type="ARBA" id="ARBA00022473"/>
    </source>
</evidence>